<evidence type="ECO:0000256" key="2">
    <source>
        <dbReference type="ARBA" id="ARBA00022475"/>
    </source>
</evidence>
<dbReference type="InterPro" id="IPR026392">
    <property type="entry name" value="Exo/Archaeosortase_dom"/>
</dbReference>
<evidence type="ECO:0000256" key="6">
    <source>
        <dbReference type="ARBA" id="ARBA00022989"/>
    </source>
</evidence>
<dbReference type="Pfam" id="PF09721">
    <property type="entry name" value="Exosortase_EpsH"/>
    <property type="match status" value="1"/>
</dbReference>
<keyword evidence="5" id="KW-0378">Hydrolase</keyword>
<dbReference type="GO" id="GO:0006508">
    <property type="term" value="P:proteolysis"/>
    <property type="evidence" value="ECO:0007669"/>
    <property type="project" value="UniProtKB-KW"/>
</dbReference>
<evidence type="ECO:0000313" key="10">
    <source>
        <dbReference type="Proteomes" id="UP000178606"/>
    </source>
</evidence>
<dbReference type="GO" id="GO:0005886">
    <property type="term" value="C:plasma membrane"/>
    <property type="evidence" value="ECO:0007669"/>
    <property type="project" value="UniProtKB-SubCell"/>
</dbReference>
<evidence type="ECO:0000256" key="3">
    <source>
        <dbReference type="ARBA" id="ARBA00022670"/>
    </source>
</evidence>
<gene>
    <name evidence="9" type="ORF">A3F84_29565</name>
</gene>
<evidence type="ECO:0000256" key="7">
    <source>
        <dbReference type="ARBA" id="ARBA00023136"/>
    </source>
</evidence>
<evidence type="ECO:0000256" key="1">
    <source>
        <dbReference type="ARBA" id="ARBA00004651"/>
    </source>
</evidence>
<keyword evidence="4 8" id="KW-0812">Transmembrane</keyword>
<feature type="transmembrane region" description="Helical" evidence="8">
    <location>
        <begin position="18"/>
        <end position="35"/>
    </location>
</feature>
<feature type="transmembrane region" description="Helical" evidence="8">
    <location>
        <begin position="153"/>
        <end position="171"/>
    </location>
</feature>
<keyword evidence="6 8" id="KW-1133">Transmembrane helix</keyword>
<evidence type="ECO:0000256" key="5">
    <source>
        <dbReference type="ARBA" id="ARBA00022801"/>
    </source>
</evidence>
<keyword evidence="2" id="KW-1003">Cell membrane</keyword>
<comment type="caution">
    <text evidence="9">The sequence shown here is derived from an EMBL/GenBank/DDBJ whole genome shotgun (WGS) entry which is preliminary data.</text>
</comment>
<dbReference type="InterPro" id="IPR019127">
    <property type="entry name" value="Exosortase"/>
</dbReference>
<feature type="transmembrane region" description="Helical" evidence="8">
    <location>
        <begin position="86"/>
        <end position="107"/>
    </location>
</feature>
<comment type="subcellular location">
    <subcellularLocation>
        <location evidence="1">Cell membrane</location>
        <topology evidence="1">Multi-pass membrane protein</topology>
    </subcellularLocation>
</comment>
<keyword evidence="7 8" id="KW-0472">Membrane</keyword>
<feature type="transmembrane region" description="Helical" evidence="8">
    <location>
        <begin position="47"/>
        <end position="66"/>
    </location>
</feature>
<dbReference type="AlphaFoldDB" id="A0A1F6C2X5"/>
<reference evidence="9 10" key="1">
    <citation type="journal article" date="2016" name="Nat. Commun.">
        <title>Thousands of microbial genomes shed light on interconnected biogeochemical processes in an aquifer system.</title>
        <authorList>
            <person name="Anantharaman K."/>
            <person name="Brown C.T."/>
            <person name="Hug L.A."/>
            <person name="Sharon I."/>
            <person name="Castelle C.J."/>
            <person name="Probst A.J."/>
            <person name="Thomas B.C."/>
            <person name="Singh A."/>
            <person name="Wilkins M.J."/>
            <person name="Karaoz U."/>
            <person name="Brodie E.L."/>
            <person name="Williams K.H."/>
            <person name="Hubbard S.S."/>
            <person name="Banfield J.F."/>
        </authorList>
    </citation>
    <scope>NUCLEOTIDE SEQUENCE [LARGE SCALE GENOMIC DNA]</scope>
    <source>
        <strain evidence="10">RIFCSPLOWO2_12_FULL_64_10</strain>
    </source>
</reference>
<feature type="transmembrane region" description="Helical" evidence="8">
    <location>
        <begin position="119"/>
        <end position="141"/>
    </location>
</feature>
<sequence>MSEGAGVHNAGAVREPPFRIVLTFLLLLGLLNGAYQLEKRLSGRILDLPYSGLVTAGAALVGMWTLPIPVDRRGDITLGSGNTEVMVRGGCNGLEAVFLMAAGVLAYPAPWRRRGQALLVYLPILFVLNLLRVAMLLYVMAVHPSYIDFFHYQIGQGVLVVFVFGFWAHYIRREA</sequence>
<accession>A0A1F6C2X5</accession>
<evidence type="ECO:0000313" key="9">
    <source>
        <dbReference type="EMBL" id="OGG43510.1"/>
    </source>
</evidence>
<dbReference type="NCBIfam" id="TIGR04178">
    <property type="entry name" value="exo_archaeo"/>
    <property type="match status" value="1"/>
</dbReference>
<organism evidence="9 10">
    <name type="scientific">Handelsmanbacteria sp. (strain RIFCSPLOWO2_12_FULL_64_10)</name>
    <dbReference type="NCBI Taxonomy" id="1817868"/>
    <lineage>
        <taxon>Bacteria</taxon>
        <taxon>Candidatus Handelsmaniibacteriota</taxon>
    </lineage>
</organism>
<proteinExistence type="predicted"/>
<dbReference type="Proteomes" id="UP000178606">
    <property type="component" value="Unassembled WGS sequence"/>
</dbReference>
<dbReference type="EMBL" id="MFKF01000433">
    <property type="protein sequence ID" value="OGG43510.1"/>
    <property type="molecule type" value="Genomic_DNA"/>
</dbReference>
<evidence type="ECO:0000256" key="8">
    <source>
        <dbReference type="SAM" id="Phobius"/>
    </source>
</evidence>
<name>A0A1F6C2X5_HANXR</name>
<dbReference type="GO" id="GO:0008233">
    <property type="term" value="F:peptidase activity"/>
    <property type="evidence" value="ECO:0007669"/>
    <property type="project" value="UniProtKB-KW"/>
</dbReference>
<protein>
    <recommendedName>
        <fullName evidence="11">Exosortase H</fullName>
    </recommendedName>
</protein>
<keyword evidence="3" id="KW-0645">Protease</keyword>
<evidence type="ECO:0000256" key="4">
    <source>
        <dbReference type="ARBA" id="ARBA00022692"/>
    </source>
</evidence>
<evidence type="ECO:0008006" key="11">
    <source>
        <dbReference type="Google" id="ProtNLM"/>
    </source>
</evidence>